<dbReference type="InterPro" id="IPR036188">
    <property type="entry name" value="FAD/NAD-bd_sf"/>
</dbReference>
<dbReference type="Proteomes" id="UP000214720">
    <property type="component" value="Unassembled WGS sequence"/>
</dbReference>
<evidence type="ECO:0000313" key="4">
    <source>
        <dbReference type="EMBL" id="OXC76511.1"/>
    </source>
</evidence>
<dbReference type="GO" id="GO:0005886">
    <property type="term" value="C:plasma membrane"/>
    <property type="evidence" value="ECO:0007669"/>
    <property type="project" value="TreeGrafter"/>
</dbReference>
<dbReference type="InterPro" id="IPR006076">
    <property type="entry name" value="FAD-dep_OxRdtase"/>
</dbReference>
<feature type="domain" description="FAD dependent oxidoreductase" evidence="3">
    <location>
        <begin position="46"/>
        <end position="439"/>
    </location>
</feature>
<dbReference type="GO" id="GO:0005737">
    <property type="term" value="C:cytoplasm"/>
    <property type="evidence" value="ECO:0007669"/>
    <property type="project" value="TreeGrafter"/>
</dbReference>
<name>A0A226WZ84_CABSO</name>
<organism evidence="4 5">
    <name type="scientific">Caballeronia sordidicola</name>
    <name type="common">Burkholderia sordidicola</name>
    <dbReference type="NCBI Taxonomy" id="196367"/>
    <lineage>
        <taxon>Bacteria</taxon>
        <taxon>Pseudomonadati</taxon>
        <taxon>Pseudomonadota</taxon>
        <taxon>Betaproteobacteria</taxon>
        <taxon>Burkholderiales</taxon>
        <taxon>Burkholderiaceae</taxon>
        <taxon>Caballeronia</taxon>
    </lineage>
</organism>
<dbReference type="PANTHER" id="PTHR13847:SF280">
    <property type="entry name" value="D-AMINO ACID DEHYDROGENASE"/>
    <property type="match status" value="1"/>
</dbReference>
<dbReference type="AlphaFoldDB" id="A0A226WZ84"/>
<dbReference type="Gene3D" id="3.50.50.60">
    <property type="entry name" value="FAD/NAD(P)-binding domain"/>
    <property type="match status" value="2"/>
</dbReference>
<evidence type="ECO:0000259" key="3">
    <source>
        <dbReference type="Pfam" id="PF01266"/>
    </source>
</evidence>
<dbReference type="Pfam" id="PF01266">
    <property type="entry name" value="DAO"/>
    <property type="match status" value="1"/>
</dbReference>
<gene>
    <name evidence="4" type="ORF">BSU04_21080</name>
</gene>
<proteinExistence type="inferred from homology"/>
<evidence type="ECO:0000313" key="5">
    <source>
        <dbReference type="Proteomes" id="UP000214720"/>
    </source>
</evidence>
<dbReference type="GO" id="GO:0055130">
    <property type="term" value="P:D-alanine catabolic process"/>
    <property type="evidence" value="ECO:0007669"/>
    <property type="project" value="TreeGrafter"/>
</dbReference>
<dbReference type="GO" id="GO:0008718">
    <property type="term" value="F:D-amino-acid dehydrogenase activity"/>
    <property type="evidence" value="ECO:0007669"/>
    <property type="project" value="TreeGrafter"/>
</dbReference>
<comment type="similarity">
    <text evidence="1">Belongs to the DadA oxidoreductase family.</text>
</comment>
<protein>
    <submittedName>
        <fullName evidence="4">FAD dependent oxidoreductase</fullName>
    </submittedName>
</protein>
<evidence type="ECO:0000256" key="1">
    <source>
        <dbReference type="ARBA" id="ARBA00009410"/>
    </source>
</evidence>
<dbReference type="PANTHER" id="PTHR13847">
    <property type="entry name" value="SARCOSINE DEHYDROGENASE-RELATED"/>
    <property type="match status" value="1"/>
</dbReference>
<dbReference type="EMBL" id="MTHB01000123">
    <property type="protein sequence ID" value="OXC76511.1"/>
    <property type="molecule type" value="Genomic_DNA"/>
</dbReference>
<reference evidence="5" key="1">
    <citation type="submission" date="2017-01" db="EMBL/GenBank/DDBJ databases">
        <title>Genome Analysis of Deinococcus marmoris KOPRI26562.</title>
        <authorList>
            <person name="Kim J.H."/>
            <person name="Oh H.-M."/>
        </authorList>
    </citation>
    <scope>NUCLEOTIDE SEQUENCE [LARGE SCALE GENOMIC DNA]</scope>
    <source>
        <strain evidence="5">PAMC 26633</strain>
    </source>
</reference>
<evidence type="ECO:0000256" key="2">
    <source>
        <dbReference type="ARBA" id="ARBA00023002"/>
    </source>
</evidence>
<accession>A0A226WZ84</accession>
<dbReference type="SUPFAM" id="SSF51905">
    <property type="entry name" value="FAD/NAD(P)-binding domain"/>
    <property type="match status" value="1"/>
</dbReference>
<sequence length="470" mass="50955">MAKSRSRRAFPKVLTAVTQRETATNGYDMLRIDEVTDSEGFPGRCDVAVIGGGIVGVSTAYELARRGVQVALLEKGVIGCEQSGRNWGWVRQQNRDLYELPLAMQSLKRWSELSEELGEDIGFRKAGILYGTEHQSDVAQWESWLARAREVGFNSEILSARELAARIPSGRAKWAGGLWSVSDGRAEPSKAAPAIARGAQVLGAKVYQNCAVRSLDTSAGRVSGIWTERGRLAADTVVLAGGAWSALFCQHHGIDLPAINVMGTALRTAAAPRVIEGCFSGPDFALRRRLDGGYTIAVPGYGRVELAPQNLRHSVKFRTVFRSKLKKKLKIRVGVSFFHGPEASATWRDDDVSPFEETRVLDPRPDAEWLDRALQNVASVFPELSGLRIAHAWAGAIDTTPDLVPVISKVTAKPGLVIASGFSGHGFGLGPGAGVLVSRLVMEEAPQFDISPYRLARFSDGTKLSSPEMM</sequence>
<comment type="caution">
    <text evidence="4">The sequence shown here is derived from an EMBL/GenBank/DDBJ whole genome shotgun (WGS) entry which is preliminary data.</text>
</comment>
<dbReference type="Gene3D" id="3.30.9.10">
    <property type="entry name" value="D-Amino Acid Oxidase, subunit A, domain 2"/>
    <property type="match status" value="2"/>
</dbReference>
<keyword evidence="2" id="KW-0560">Oxidoreductase</keyword>